<keyword evidence="2" id="KW-1133">Transmembrane helix</keyword>
<evidence type="ECO:0000256" key="1">
    <source>
        <dbReference type="SAM" id="MobiDB-lite"/>
    </source>
</evidence>
<evidence type="ECO:0000313" key="3">
    <source>
        <dbReference type="EMBL" id="GCE11401.1"/>
    </source>
</evidence>
<dbReference type="Proteomes" id="UP000287352">
    <property type="component" value="Unassembled WGS sequence"/>
</dbReference>
<evidence type="ECO:0000313" key="4">
    <source>
        <dbReference type="Proteomes" id="UP000287352"/>
    </source>
</evidence>
<keyword evidence="2" id="KW-0812">Transmembrane</keyword>
<evidence type="ECO:0000256" key="2">
    <source>
        <dbReference type="SAM" id="Phobius"/>
    </source>
</evidence>
<gene>
    <name evidence="3" type="ORF">KTT_12600</name>
</gene>
<dbReference type="RefSeq" id="WP_126579119.1">
    <property type="nucleotide sequence ID" value="NZ_BIFR01000001.1"/>
</dbReference>
<keyword evidence="4" id="KW-1185">Reference proteome</keyword>
<dbReference type="OrthoDB" id="581621at2"/>
<feature type="compositionally biased region" description="Low complexity" evidence="1">
    <location>
        <begin position="1167"/>
        <end position="1179"/>
    </location>
</feature>
<feature type="transmembrane region" description="Helical" evidence="2">
    <location>
        <begin position="28"/>
        <end position="49"/>
    </location>
</feature>
<name>A0A401ZWU8_9CHLR</name>
<feature type="region of interest" description="Disordered" evidence="1">
    <location>
        <begin position="1152"/>
        <end position="1189"/>
    </location>
</feature>
<comment type="caution">
    <text evidence="3">The sequence shown here is derived from an EMBL/GenBank/DDBJ whole genome shotgun (WGS) entry which is preliminary data.</text>
</comment>
<proteinExistence type="predicted"/>
<organism evidence="3 4">
    <name type="scientific">Tengunoibacter tsumagoiensis</name>
    <dbReference type="NCBI Taxonomy" id="2014871"/>
    <lineage>
        <taxon>Bacteria</taxon>
        <taxon>Bacillati</taxon>
        <taxon>Chloroflexota</taxon>
        <taxon>Ktedonobacteria</taxon>
        <taxon>Ktedonobacterales</taxon>
        <taxon>Dictyobacteraceae</taxon>
        <taxon>Tengunoibacter</taxon>
    </lineage>
</organism>
<reference evidence="4" key="1">
    <citation type="submission" date="2018-12" db="EMBL/GenBank/DDBJ databases">
        <title>Tengunoibacter tsumagoiensis gen. nov., sp. nov., Dictyobacter kobayashii sp. nov., D. alpinus sp. nov., and D. joshuensis sp. nov. and description of Dictyobacteraceae fam. nov. within the order Ktedonobacterales isolated from Tengu-no-mugimeshi.</title>
        <authorList>
            <person name="Wang C.M."/>
            <person name="Zheng Y."/>
            <person name="Sakai Y."/>
            <person name="Toyoda A."/>
            <person name="Minakuchi Y."/>
            <person name="Abe K."/>
            <person name="Yokota A."/>
            <person name="Yabe S."/>
        </authorList>
    </citation>
    <scope>NUCLEOTIDE SEQUENCE [LARGE SCALE GENOMIC DNA]</scope>
    <source>
        <strain evidence="4">Uno3</strain>
    </source>
</reference>
<evidence type="ECO:0008006" key="5">
    <source>
        <dbReference type="Google" id="ProtNLM"/>
    </source>
</evidence>
<protein>
    <recommendedName>
        <fullName evidence="5">Pyrrolo-quinoline quinone</fullName>
    </recommendedName>
</protein>
<sequence>MQAQKPLVVKGFEKLGARIHVRHWRRRNLFFSLISICLLVFVVGGSLLVQTFFSVHSAYAAAPANTAVLSFKNDNAHSGLNANETLLNTNNVNVNQFGKQVSYPVDGQVYAQPLYVPNLTINGNLHNVVFVATEHDSIYAFDADQTTTMAPLWQRSFLGNGATSVSTAVLLGCGDTSPEVGITGTPVIDSSTNTMYVVAFTNDDGVSNVVYRLHAIDLTTGLDKGTPIVLQGAVSGTGPGQVNGVVAFQAIHERQRAALVMANGQIYIAFGSFCDIDPYHGWILSYTFNGTNFQQSNQYNDTPNASGAGLWGSGGGLSADASGNIYVMSGNGDADLAKPGPDGGDSFLKLNPQLQLQDYFTPFNDKCLKQRDTDLGSGGPLLIGNKVYGGGKEGRIYTLDSNNLGKFTFDPNLDCTQGSTEPNTTAIDSVLQEFPPGTMGGIYSSPVYWNGPNGQYVYFSGSGSNTRAFRLDANGLLSSAATSQTPESFSFTGSNPIISSNGTAAGTGILWLIDPHAVLRAYDASNLATELYNSGQNAARDGLGSYVKFSTPTVANGEVFVGTANSLVIYSLHVTTTIPTPTPTPSGPPPAAYNNVAVSDDTTPGTGDFDGNKDSYSYQSLVVAGLNPGDNAFHDGMVFTWPNAIPGTPNNYVPNGQTIPIVNPVTNANLLGFLGASANGAASGLATINYVDGTHQTFTLGFADWHQTGTLPFNNSIETISTYYNNEAGKQTQTTSTFYTDVVLAAGRVVQSVTLPATAGPGTMHIFAVSTKYVPQAAVYNNIGTSDDSAPATGIFDGTNSYSAQALAAVNITPGATVSYNGVNFIWPNVMVGTPNNYAAKGQMIPVNPVPNATTLAVLGSSTDGNSTGTAVITYTDGTTQSFPLGLSDWTLGGGYSTPAYGNKVVATTAYRNTPSGQQSTDKPTILYADVTLNYPGKTVQSLTLPATMTGGQLHVFAVSTKATLLPPPLNNVGVSNDSDPTAGHFDGSNSYSAQALAAVKVTPGATITYNGVNFTWPNAPAGSPNNYVANGQVVPVNPVTGATTLAFLGSSMNGNNSGFATITYIDGTTQVFTLGMSDWTLGWHGSSGTAFGNQVVATTAYRNTPSGADTTENPTILYAEVALAYPGKTILSVTLPTGGQIHIFAISTKAGGTSTATPTPTPAATPTPTATATPTATPTPAPAVYNNSGTSDDSSAYAGHFDGSNSYSAQALAAVNITAGGTVAFNGVSFVWPSSASGQANNYVAQGQVLPVTPVTGATTLAFLGSASEGNTSGTATITYTDGTTQTFVLGLSDWTLGWDGTAPPAYGNKVVATTAYRNTTSGMETAHKPVVLYVDVALAFPGKTVQSVTLPSTTTGGQLHIFAVATK</sequence>
<accession>A0A401ZWU8</accession>
<keyword evidence="2" id="KW-0472">Membrane</keyword>
<dbReference type="EMBL" id="BIFR01000001">
    <property type="protein sequence ID" value="GCE11401.1"/>
    <property type="molecule type" value="Genomic_DNA"/>
</dbReference>